<feature type="transmembrane region" description="Helical" evidence="5">
    <location>
        <begin position="6"/>
        <end position="24"/>
    </location>
</feature>
<dbReference type="AlphaFoldDB" id="A0A2W7RS05"/>
<keyword evidence="3" id="KW-0520">NAD</keyword>
<dbReference type="OrthoDB" id="9803238at2"/>
<reference evidence="7 8" key="1">
    <citation type="submission" date="2018-06" db="EMBL/GenBank/DDBJ databases">
        <title>Genomic Encyclopedia of Archaeal and Bacterial Type Strains, Phase II (KMG-II): from individual species to whole genera.</title>
        <authorList>
            <person name="Goeker M."/>
        </authorList>
    </citation>
    <scope>NUCLEOTIDE SEQUENCE [LARGE SCALE GENOMIC DNA]</scope>
    <source>
        <strain evidence="7 8">DSM 23241</strain>
    </source>
</reference>
<dbReference type="PIRSF" id="PIRSF500136">
    <property type="entry name" value="UDP_ManNAc_DH"/>
    <property type="match status" value="1"/>
</dbReference>
<dbReference type="PIRSF" id="PIRSF000124">
    <property type="entry name" value="UDPglc_GDPman_dh"/>
    <property type="match status" value="1"/>
</dbReference>
<evidence type="ECO:0000256" key="4">
    <source>
        <dbReference type="PIRNR" id="PIRNR000124"/>
    </source>
</evidence>
<dbReference type="Pfam" id="PF03720">
    <property type="entry name" value="UDPG_MGDP_dh_C"/>
    <property type="match status" value="1"/>
</dbReference>
<dbReference type="PANTHER" id="PTHR43491:SF2">
    <property type="entry name" value="UDP-N-ACETYL-D-MANNOSAMINE DEHYDROGENASE"/>
    <property type="match status" value="1"/>
</dbReference>
<evidence type="ECO:0000256" key="2">
    <source>
        <dbReference type="ARBA" id="ARBA00023002"/>
    </source>
</evidence>
<organism evidence="7 8">
    <name type="scientific">Hydrotalea sandarakina</name>
    <dbReference type="NCBI Taxonomy" id="1004304"/>
    <lineage>
        <taxon>Bacteria</taxon>
        <taxon>Pseudomonadati</taxon>
        <taxon>Bacteroidota</taxon>
        <taxon>Chitinophagia</taxon>
        <taxon>Chitinophagales</taxon>
        <taxon>Chitinophagaceae</taxon>
        <taxon>Hydrotalea</taxon>
    </lineage>
</organism>
<keyword evidence="8" id="KW-1185">Reference proteome</keyword>
<feature type="domain" description="UDP-glucose/GDP-mannose dehydrogenase C-terminal" evidence="6">
    <location>
        <begin position="315"/>
        <end position="414"/>
    </location>
</feature>
<dbReference type="RefSeq" id="WP_111294107.1">
    <property type="nucleotide sequence ID" value="NZ_QKZV01000003.1"/>
</dbReference>
<dbReference type="Proteomes" id="UP000249720">
    <property type="component" value="Unassembled WGS sequence"/>
</dbReference>
<dbReference type="InterPro" id="IPR008927">
    <property type="entry name" value="6-PGluconate_DH-like_C_sf"/>
</dbReference>
<name>A0A2W7RS05_9BACT</name>
<proteinExistence type="inferred from homology"/>
<evidence type="ECO:0000313" key="8">
    <source>
        <dbReference type="Proteomes" id="UP000249720"/>
    </source>
</evidence>
<dbReference type="EMBL" id="QKZV01000003">
    <property type="protein sequence ID" value="PZX63463.1"/>
    <property type="molecule type" value="Genomic_DNA"/>
</dbReference>
<evidence type="ECO:0000256" key="3">
    <source>
        <dbReference type="ARBA" id="ARBA00023027"/>
    </source>
</evidence>
<dbReference type="GO" id="GO:0016616">
    <property type="term" value="F:oxidoreductase activity, acting on the CH-OH group of donors, NAD or NADP as acceptor"/>
    <property type="evidence" value="ECO:0007669"/>
    <property type="project" value="InterPro"/>
</dbReference>
<keyword evidence="2" id="KW-0560">Oxidoreductase</keyword>
<dbReference type="Pfam" id="PF03721">
    <property type="entry name" value="UDPG_MGDP_dh_N"/>
    <property type="match status" value="1"/>
</dbReference>
<dbReference type="SMART" id="SM00984">
    <property type="entry name" value="UDPG_MGDP_dh_C"/>
    <property type="match status" value="1"/>
</dbReference>
<dbReference type="Pfam" id="PF00984">
    <property type="entry name" value="UDPG_MGDP_dh"/>
    <property type="match status" value="1"/>
</dbReference>
<keyword evidence="5" id="KW-0472">Membrane</keyword>
<dbReference type="InterPro" id="IPR036291">
    <property type="entry name" value="NAD(P)-bd_dom_sf"/>
</dbReference>
<evidence type="ECO:0000259" key="6">
    <source>
        <dbReference type="SMART" id="SM00984"/>
    </source>
</evidence>
<dbReference type="PANTHER" id="PTHR43491">
    <property type="entry name" value="UDP-N-ACETYL-D-MANNOSAMINE DEHYDROGENASE"/>
    <property type="match status" value="1"/>
</dbReference>
<keyword evidence="5" id="KW-0812">Transmembrane</keyword>
<dbReference type="InterPro" id="IPR014027">
    <property type="entry name" value="UDP-Glc/GDP-Man_DH_C"/>
</dbReference>
<dbReference type="InterPro" id="IPR028359">
    <property type="entry name" value="UDP_ManNAc/GlcNAc_DH"/>
</dbReference>
<protein>
    <submittedName>
        <fullName evidence="7">UDP-N-acetyl-D-galactosamine dehydrogenase</fullName>
    </submittedName>
</protein>
<evidence type="ECO:0000256" key="1">
    <source>
        <dbReference type="ARBA" id="ARBA00006601"/>
    </source>
</evidence>
<dbReference type="NCBIfam" id="TIGR03026">
    <property type="entry name" value="NDP-sugDHase"/>
    <property type="match status" value="1"/>
</dbReference>
<accession>A0A2W7RS05</accession>
<comment type="caution">
    <text evidence="7">The sequence shown here is derived from an EMBL/GenBank/DDBJ whole genome shotgun (WGS) entry which is preliminary data.</text>
</comment>
<dbReference type="GO" id="GO:0000271">
    <property type="term" value="P:polysaccharide biosynthetic process"/>
    <property type="evidence" value="ECO:0007669"/>
    <property type="project" value="InterPro"/>
</dbReference>
<dbReference type="SUPFAM" id="SSF52413">
    <property type="entry name" value="UDP-glucose/GDP-mannose dehydrogenase C-terminal domain"/>
    <property type="match status" value="1"/>
</dbReference>
<dbReference type="SUPFAM" id="SSF48179">
    <property type="entry name" value="6-phosphogluconate dehydrogenase C-terminal domain-like"/>
    <property type="match status" value="1"/>
</dbReference>
<dbReference type="GO" id="GO:0051287">
    <property type="term" value="F:NAD binding"/>
    <property type="evidence" value="ECO:0007669"/>
    <property type="project" value="InterPro"/>
</dbReference>
<dbReference type="InterPro" id="IPR001732">
    <property type="entry name" value="UDP-Glc/GDP-Man_DH_N"/>
</dbReference>
<gene>
    <name evidence="7" type="ORF">LX80_01107</name>
</gene>
<sequence>MQPNPTVAIIGMGYVGLSLALAFAKKFKVVGYDIDVNKIQLLQQNIDPNQEFNAEAFEALNITFSNDEQCLKNCSFYIVAVPTPVNGERIPNLTPLLKACHTLGNVISKGSTVVFESTVYPGCTEEDCIPVIEQNSGLKAGEDFMYGYSPERINPGDKQHTLQKVIKVVAGCNETATKQIATLYGAIVEAGIHIAPNIKTAEAAKIIENTQRDLNIGLMNELSMIFDKMELNTHEVLAAAATKWNFMPFTPGLVGGHCIGVDPYYLTYKAAKLGYNSQIITAARMINDGMGKYIADKIIQHLIVAVDVVKQAKVLIMGATFKENVADIRNAKIADVVTALQQLQIQVHVTDPRASHEALLKEYGFGLIDQIQNNYDIVVIAVAHNEYKALDDAYFAQITLPHALIVDVKGIYANKIFSRKYWTL</sequence>
<dbReference type="GO" id="GO:0016628">
    <property type="term" value="F:oxidoreductase activity, acting on the CH-CH group of donors, NAD or NADP as acceptor"/>
    <property type="evidence" value="ECO:0007669"/>
    <property type="project" value="InterPro"/>
</dbReference>
<keyword evidence="5" id="KW-1133">Transmembrane helix</keyword>
<dbReference type="SUPFAM" id="SSF51735">
    <property type="entry name" value="NAD(P)-binding Rossmann-fold domains"/>
    <property type="match status" value="1"/>
</dbReference>
<dbReference type="InterPro" id="IPR036220">
    <property type="entry name" value="UDP-Glc/GDP-Man_DH_C_sf"/>
</dbReference>
<evidence type="ECO:0000313" key="7">
    <source>
        <dbReference type="EMBL" id="PZX63463.1"/>
    </source>
</evidence>
<evidence type="ECO:0000256" key="5">
    <source>
        <dbReference type="SAM" id="Phobius"/>
    </source>
</evidence>
<dbReference type="InterPro" id="IPR017476">
    <property type="entry name" value="UDP-Glc/GDP-Man"/>
</dbReference>
<comment type="similarity">
    <text evidence="1 4">Belongs to the UDP-glucose/GDP-mannose dehydrogenase family.</text>
</comment>
<dbReference type="InterPro" id="IPR014026">
    <property type="entry name" value="UDP-Glc/GDP-Man_DH_dimer"/>
</dbReference>
<dbReference type="Gene3D" id="3.40.50.720">
    <property type="entry name" value="NAD(P)-binding Rossmann-like Domain"/>
    <property type="match status" value="2"/>
</dbReference>